<keyword evidence="1" id="KW-0004">4Fe-4S</keyword>
<keyword evidence="3" id="KW-0560">Oxidoreductase</keyword>
<keyword evidence="4" id="KW-0408">Iron</keyword>
<dbReference type="EMBL" id="AP025516">
    <property type="protein sequence ID" value="BDD88259.1"/>
    <property type="molecule type" value="Genomic_DNA"/>
</dbReference>
<dbReference type="SUPFAM" id="SSF46548">
    <property type="entry name" value="alpha-helical ferredoxin"/>
    <property type="match status" value="1"/>
</dbReference>
<keyword evidence="5" id="KW-0411">Iron-sulfur</keyword>
<dbReference type="InterPro" id="IPR009051">
    <property type="entry name" value="Helical_ferredxn"/>
</dbReference>
<dbReference type="Proteomes" id="UP000830055">
    <property type="component" value="Chromosome"/>
</dbReference>
<evidence type="ECO:0008006" key="8">
    <source>
        <dbReference type="Google" id="ProtNLM"/>
    </source>
</evidence>
<evidence type="ECO:0000256" key="1">
    <source>
        <dbReference type="ARBA" id="ARBA00022485"/>
    </source>
</evidence>
<name>A0ABM7WBI7_9BACT</name>
<protein>
    <recommendedName>
        <fullName evidence="8">Heterodisulfide reductase</fullName>
    </recommendedName>
</protein>
<accession>A0ABM7WBI7</accession>
<gene>
    <name evidence="6" type="ORF">DPPLL_26240</name>
</gene>
<dbReference type="PROSITE" id="PS00198">
    <property type="entry name" value="4FE4S_FER_1"/>
    <property type="match status" value="1"/>
</dbReference>
<proteinExistence type="predicted"/>
<dbReference type="InterPro" id="IPR051460">
    <property type="entry name" value="HdrC_iron-sulfur_subunit"/>
</dbReference>
<keyword evidence="7" id="KW-1185">Reference proteome</keyword>
<sequence length="140" mass="15655">MDLLPNRVLRLVQLGLEDQALTCSTIWVCVSCNTCSIQCPMAIDIPAAMDALRHAALEKGGVVAEPDILAFHREVLRTIEKYGRTHKVEIMLRFKLKTRSYFSDLQKGLQMLAKRKLDLAPSRVNGAEEIAAIFSNDSKI</sequence>
<dbReference type="Gene3D" id="1.10.1060.10">
    <property type="entry name" value="Alpha-helical ferredoxin"/>
    <property type="match status" value="1"/>
</dbReference>
<dbReference type="InterPro" id="IPR017900">
    <property type="entry name" value="4Fe4S_Fe_S_CS"/>
</dbReference>
<evidence type="ECO:0000256" key="2">
    <source>
        <dbReference type="ARBA" id="ARBA00022723"/>
    </source>
</evidence>
<reference evidence="6 7" key="1">
    <citation type="submission" date="2022-01" db="EMBL/GenBank/DDBJ databases">
        <title>Desulfofustis limnae sp. nov., a novel mesophilic sulfate-reducing bacterium isolated from marsh soil.</title>
        <authorList>
            <person name="Watanabe M."/>
            <person name="Takahashi A."/>
            <person name="Kojima H."/>
            <person name="Fukui M."/>
        </authorList>
    </citation>
    <scope>NUCLEOTIDE SEQUENCE [LARGE SCALE GENOMIC DNA]</scope>
    <source>
        <strain evidence="6 7">PPLL</strain>
    </source>
</reference>
<organism evidence="6 7">
    <name type="scientific">Desulfofustis limnaeus</name>
    <dbReference type="NCBI Taxonomy" id="2740163"/>
    <lineage>
        <taxon>Bacteria</taxon>
        <taxon>Pseudomonadati</taxon>
        <taxon>Thermodesulfobacteriota</taxon>
        <taxon>Desulfobulbia</taxon>
        <taxon>Desulfobulbales</taxon>
        <taxon>Desulfocapsaceae</taxon>
        <taxon>Desulfofustis</taxon>
    </lineage>
</organism>
<evidence type="ECO:0000256" key="3">
    <source>
        <dbReference type="ARBA" id="ARBA00023002"/>
    </source>
</evidence>
<dbReference type="PANTHER" id="PTHR43255">
    <property type="entry name" value="IRON-SULFUR-BINDING OXIDOREDUCTASE FADF-RELATED-RELATED"/>
    <property type="match status" value="1"/>
</dbReference>
<keyword evidence="2" id="KW-0479">Metal-binding</keyword>
<dbReference type="PANTHER" id="PTHR43255:SF1">
    <property type="entry name" value="IRON-SULFUR-BINDING OXIDOREDUCTASE FADF-RELATED"/>
    <property type="match status" value="1"/>
</dbReference>
<evidence type="ECO:0000256" key="4">
    <source>
        <dbReference type="ARBA" id="ARBA00023004"/>
    </source>
</evidence>
<evidence type="ECO:0000313" key="6">
    <source>
        <dbReference type="EMBL" id="BDD88259.1"/>
    </source>
</evidence>
<evidence type="ECO:0000256" key="5">
    <source>
        <dbReference type="ARBA" id="ARBA00023014"/>
    </source>
</evidence>
<evidence type="ECO:0000313" key="7">
    <source>
        <dbReference type="Proteomes" id="UP000830055"/>
    </source>
</evidence>